<reference evidence="1" key="1">
    <citation type="submission" date="2020-01" db="EMBL/GenBank/DDBJ databases">
        <authorList>
            <person name="Meier V. D."/>
            <person name="Meier V D."/>
        </authorList>
    </citation>
    <scope>NUCLEOTIDE SEQUENCE</scope>
    <source>
        <strain evidence="1">HLG_WM_MAG_03</strain>
    </source>
</reference>
<dbReference type="EMBL" id="CACVAR010000182">
    <property type="protein sequence ID" value="CAA6808842.1"/>
    <property type="molecule type" value="Genomic_DNA"/>
</dbReference>
<dbReference type="AlphaFoldDB" id="A0A6S6T0W4"/>
<proteinExistence type="predicted"/>
<name>A0A6S6T0W4_9BACT</name>
<protein>
    <submittedName>
        <fullName evidence="1">Uncharacterized protein</fullName>
    </submittedName>
</protein>
<gene>
    <name evidence="1" type="ORF">HELGO_WM39091</name>
</gene>
<sequence length="70" mass="7905">MGQDRELNQVNIIQNALSGYVGFTSGEKQYFSANLSEWISEDKSLNHLISKFSEISLDIKPFLKQNGLLV</sequence>
<organism evidence="1">
    <name type="scientific">uncultured Sulfurovum sp</name>
    <dbReference type="NCBI Taxonomy" id="269237"/>
    <lineage>
        <taxon>Bacteria</taxon>
        <taxon>Pseudomonadati</taxon>
        <taxon>Campylobacterota</taxon>
        <taxon>Epsilonproteobacteria</taxon>
        <taxon>Campylobacterales</taxon>
        <taxon>Sulfurovaceae</taxon>
        <taxon>Sulfurovum</taxon>
        <taxon>environmental samples</taxon>
    </lineage>
</organism>
<accession>A0A6S6T0W4</accession>
<evidence type="ECO:0000313" key="1">
    <source>
        <dbReference type="EMBL" id="CAA6808842.1"/>
    </source>
</evidence>